<dbReference type="Proteomes" id="UP000828048">
    <property type="component" value="Chromosome 2"/>
</dbReference>
<dbReference type="EMBL" id="CM037152">
    <property type="protein sequence ID" value="KAH7834397.1"/>
    <property type="molecule type" value="Genomic_DNA"/>
</dbReference>
<keyword evidence="2" id="KW-1185">Reference proteome</keyword>
<sequence length="688" mass="77935">MADDFVSRGDDLSLRFKSFTLTKEESKEVTILEEDIKLSEAECRLSVIGKVVSSKAVNLHGFKNTMAPLWGNPSGFKVVEIGDNLFQIVFGKEEDILRVLAGKPWFFNNSFLILTRWNPKVKLQDLVFQKSPIWIQIWGLPLQFYSSEVGTKIGSSLGEVLDIAMPVSGHREGRLMRILVNINITVPLRRGMKLKLDEGEPFWDIQNGSFVDDQYGSWLRVSPSKSSGWRKYGPGGNRWTPTSPEKSVNSKSGNIGGNRGGGAVRISNFEQILGREDFGGADFQEKIGDTGDMGDHGKLQKEISQTVIPANLVNKSAGLLKPRALGPTLVSKRRGRPPGSKSKSDIRRKLELKESGIAVLKELSSFTDKSSRVGDKRWSSERGDEASEVDGEEVCSPAKKPRGYPFTWRNNRQGSDFIESQLDRVLASSPWNLHYHQAVVEHLECVGSDHKALLLRTSSVIKKRVTPFRFDARWFEYEEVRQIIQTHWAQAVVGSRLYCLGQKIKKCRLALKSWRVSQKLNSRQTIDHAKGEISKLESDGREFHLEEIAELEDSLAKAWEKEEIYWMQKSRQRWLQRGDRNTSYFHASTVERRRRNHISGIENMQGEWISDQHGVMDEFQHFFTNLFVGEGNRQVQPVVELIPTRVTTSMNNSLIRPISSSEVKTALFDMPPNKAPGYDGMTAGFFQK</sequence>
<evidence type="ECO:0000313" key="2">
    <source>
        <dbReference type="Proteomes" id="UP000828048"/>
    </source>
</evidence>
<accession>A0ACB7X152</accession>
<comment type="caution">
    <text evidence="1">The sequence shown here is derived from an EMBL/GenBank/DDBJ whole genome shotgun (WGS) entry which is preliminary data.</text>
</comment>
<organism evidence="1 2">
    <name type="scientific">Vaccinium darrowii</name>
    <dbReference type="NCBI Taxonomy" id="229202"/>
    <lineage>
        <taxon>Eukaryota</taxon>
        <taxon>Viridiplantae</taxon>
        <taxon>Streptophyta</taxon>
        <taxon>Embryophyta</taxon>
        <taxon>Tracheophyta</taxon>
        <taxon>Spermatophyta</taxon>
        <taxon>Magnoliopsida</taxon>
        <taxon>eudicotyledons</taxon>
        <taxon>Gunneridae</taxon>
        <taxon>Pentapetalae</taxon>
        <taxon>asterids</taxon>
        <taxon>Ericales</taxon>
        <taxon>Ericaceae</taxon>
        <taxon>Vaccinioideae</taxon>
        <taxon>Vaccinieae</taxon>
        <taxon>Vaccinium</taxon>
    </lineage>
</organism>
<gene>
    <name evidence="1" type="ORF">Vadar_015558</name>
</gene>
<name>A0ACB7X152_9ERIC</name>
<evidence type="ECO:0000313" key="1">
    <source>
        <dbReference type="EMBL" id="KAH7834397.1"/>
    </source>
</evidence>
<proteinExistence type="predicted"/>
<reference evidence="1 2" key="1">
    <citation type="journal article" date="2021" name="Hortic Res">
        <title>High-quality reference genome and annotation aids understanding of berry development for evergreen blueberry (Vaccinium darrowii).</title>
        <authorList>
            <person name="Yu J."/>
            <person name="Hulse-Kemp A.M."/>
            <person name="Babiker E."/>
            <person name="Staton M."/>
        </authorList>
    </citation>
    <scope>NUCLEOTIDE SEQUENCE [LARGE SCALE GENOMIC DNA]</scope>
    <source>
        <strain evidence="2">cv. NJ 8807/NJ 8810</strain>
        <tissue evidence="1">Young leaf</tissue>
    </source>
</reference>
<protein>
    <submittedName>
        <fullName evidence="1">Uncharacterized protein</fullName>
    </submittedName>
</protein>